<dbReference type="SMART" id="SM00490">
    <property type="entry name" value="HELICc"/>
    <property type="match status" value="1"/>
</dbReference>
<dbReference type="InterPro" id="IPR027417">
    <property type="entry name" value="P-loop_NTPase"/>
</dbReference>
<dbReference type="PANTHER" id="PTHR45626">
    <property type="entry name" value="TRANSCRIPTION TERMINATION FACTOR 2-RELATED"/>
    <property type="match status" value="1"/>
</dbReference>
<dbReference type="GO" id="GO:0005634">
    <property type="term" value="C:nucleus"/>
    <property type="evidence" value="ECO:0007669"/>
    <property type="project" value="TreeGrafter"/>
</dbReference>
<sequence>MRRFFKHVSSKLKDGRHVKFPTSYETNPDREDIENPDYAVGWTLKNVPFELRPSGRPNQPDQRDADDADDENEDDKEEQDDEDKEDESDESDGSSEEEGDDDRSSSAVSQSAPKGPEELVPVGPDGFIQRRALKSVALGVWIRKHKKTLSSTDFEDLSTELRPWQLVGVSILREMLRGPHRGGILGDGMGLGKTLTAIAVGLRSPNEPYKGPVVILAPKGVHSTWQDELKFHFKKDRQPKVLVLSDNHTLTDRILSEKIDFIITSYHWLMNREQQLGVAETTSFVMHIGGKDSAKATGLQTSQMTPQRVTHAINSTPMQLWGATIPLLIMDEAHTVKNHTGEMHKAALMLKYDTFLALSGTFMPNRWHDIYGLVEYLPRNPFSSFKDFVSCFGKMQGKKISATCDTEGLISFLDSIVVARPQSVMELSGLEEHKVDAPLPQERVFIVASLAEKFYRLARMGPGEEKPYTGTSINLALCKCTEAELASVSELLGRDSAQPIDTTAFSKWLERKGIAAEDASPETLLQWVQSCEPRSKEQAVTEDGDDPGDVNYVPGQPEEADEDKEVADESGGENDALDNMGNEDYYAEQTTGRRGMRRNAWLEKLEGADPSLYLEEPRIKAVLQTLKTIYESESKPDVKVLVFSRFVRVLDIIEKAVSTTEVHQKDDDLQPRILRFDGTRSQQLRDNVRHEVQNGNGPVIVLMTIGAGGVGLTLTAANHVIMCEPQWTRAVELQAISRCYRQGQKEIVHVWTIISSNSAMELYIRSCSHQKAKVINGIAKRLVREDQDTYATAWDGMDSYYIDDEGGPNFEFTEWADTGLTL</sequence>
<organism evidence="7 8">
    <name type="scientific">Colletotrichum destructivum</name>
    <dbReference type="NCBI Taxonomy" id="34406"/>
    <lineage>
        <taxon>Eukaryota</taxon>
        <taxon>Fungi</taxon>
        <taxon>Dikarya</taxon>
        <taxon>Ascomycota</taxon>
        <taxon>Pezizomycotina</taxon>
        <taxon>Sordariomycetes</taxon>
        <taxon>Hypocreomycetidae</taxon>
        <taxon>Glomerellales</taxon>
        <taxon>Glomerellaceae</taxon>
        <taxon>Colletotrichum</taxon>
        <taxon>Colletotrichum destructivum species complex</taxon>
    </lineage>
</organism>
<dbReference type="PANTHER" id="PTHR45626:SF11">
    <property type="entry name" value="FAMILY HELICASE, PUTATIVE (AFU_ORTHOLOGUE AFUA_5G06590)-RELATED"/>
    <property type="match status" value="1"/>
</dbReference>
<evidence type="ECO:0000313" key="7">
    <source>
        <dbReference type="EMBL" id="WQF83712.1"/>
    </source>
</evidence>
<dbReference type="InterPro" id="IPR049730">
    <property type="entry name" value="SNF2/RAD54-like_C"/>
</dbReference>
<dbReference type="GO" id="GO:0016787">
    <property type="term" value="F:hydrolase activity"/>
    <property type="evidence" value="ECO:0007669"/>
    <property type="project" value="UniProtKB-KW"/>
</dbReference>
<feature type="compositionally biased region" description="Acidic residues" evidence="4">
    <location>
        <begin position="558"/>
        <end position="576"/>
    </location>
</feature>
<dbReference type="Pfam" id="PF00176">
    <property type="entry name" value="SNF2-rel_dom"/>
    <property type="match status" value="1"/>
</dbReference>
<reference evidence="8" key="1">
    <citation type="journal article" date="2023" name="bioRxiv">
        <title>Complete genome of the Medicago anthracnose fungus, Colletotrichum destructivum, reveals a mini-chromosome-like region within a core chromosome.</title>
        <authorList>
            <person name="Lapalu N."/>
            <person name="Simon A."/>
            <person name="Lu A."/>
            <person name="Plaumann P.-L."/>
            <person name="Amselem J."/>
            <person name="Pigne S."/>
            <person name="Auger A."/>
            <person name="Koch C."/>
            <person name="Dallery J.-F."/>
            <person name="O'Connell R.J."/>
        </authorList>
    </citation>
    <scope>NUCLEOTIDE SEQUENCE [LARGE SCALE GENOMIC DNA]</scope>
    <source>
        <strain evidence="8">CBS 520.97</strain>
    </source>
</reference>
<dbReference type="SUPFAM" id="SSF52540">
    <property type="entry name" value="P-loop containing nucleoside triphosphate hydrolases"/>
    <property type="match status" value="2"/>
</dbReference>
<feature type="compositionally biased region" description="Basic residues" evidence="4">
    <location>
        <begin position="1"/>
        <end position="10"/>
    </location>
</feature>
<dbReference type="RefSeq" id="XP_062780936.1">
    <property type="nucleotide sequence ID" value="XM_062924885.1"/>
</dbReference>
<dbReference type="InterPro" id="IPR001650">
    <property type="entry name" value="Helicase_C-like"/>
</dbReference>
<evidence type="ECO:0000256" key="2">
    <source>
        <dbReference type="ARBA" id="ARBA00022801"/>
    </source>
</evidence>
<dbReference type="KEGG" id="cdet:87945229"/>
<keyword evidence="3" id="KW-0067">ATP-binding</keyword>
<accession>A0AAX4IJZ2</accession>
<evidence type="ECO:0000256" key="1">
    <source>
        <dbReference type="ARBA" id="ARBA00022741"/>
    </source>
</evidence>
<dbReference type="Pfam" id="PF00271">
    <property type="entry name" value="Helicase_C"/>
    <property type="match status" value="1"/>
</dbReference>
<evidence type="ECO:0000256" key="4">
    <source>
        <dbReference type="SAM" id="MobiDB-lite"/>
    </source>
</evidence>
<dbReference type="AlphaFoldDB" id="A0AAX4IJZ2"/>
<dbReference type="Proteomes" id="UP001322277">
    <property type="component" value="Chromosome 5"/>
</dbReference>
<evidence type="ECO:0000313" key="8">
    <source>
        <dbReference type="Proteomes" id="UP001322277"/>
    </source>
</evidence>
<protein>
    <submittedName>
        <fullName evidence="7">Helicase, P-loop containing nucleoside triphosphate hydrolase, SNF2-like domain superfamily</fullName>
    </submittedName>
</protein>
<dbReference type="InterPro" id="IPR000330">
    <property type="entry name" value="SNF2_N"/>
</dbReference>
<keyword evidence="2" id="KW-0378">Hydrolase</keyword>
<keyword evidence="8" id="KW-1185">Reference proteome</keyword>
<dbReference type="SMART" id="SM00487">
    <property type="entry name" value="DEXDc"/>
    <property type="match status" value="1"/>
</dbReference>
<gene>
    <name evidence="7" type="ORF">CDEST_08726</name>
</gene>
<dbReference type="PROSITE" id="PS51194">
    <property type="entry name" value="HELICASE_CTER"/>
    <property type="match status" value="1"/>
</dbReference>
<dbReference type="GO" id="GO:0006281">
    <property type="term" value="P:DNA repair"/>
    <property type="evidence" value="ECO:0007669"/>
    <property type="project" value="TreeGrafter"/>
</dbReference>
<evidence type="ECO:0000256" key="3">
    <source>
        <dbReference type="ARBA" id="ARBA00022840"/>
    </source>
</evidence>
<dbReference type="Gene3D" id="3.40.50.300">
    <property type="entry name" value="P-loop containing nucleotide triphosphate hydrolases"/>
    <property type="match status" value="1"/>
</dbReference>
<dbReference type="CDD" id="cd18793">
    <property type="entry name" value="SF2_C_SNF"/>
    <property type="match status" value="1"/>
</dbReference>
<dbReference type="InterPro" id="IPR050628">
    <property type="entry name" value="SNF2_RAD54_helicase_TF"/>
</dbReference>
<evidence type="ECO:0000259" key="5">
    <source>
        <dbReference type="PROSITE" id="PS51192"/>
    </source>
</evidence>
<dbReference type="EMBL" id="CP137309">
    <property type="protein sequence ID" value="WQF83712.1"/>
    <property type="molecule type" value="Genomic_DNA"/>
</dbReference>
<feature type="compositionally biased region" description="Acidic residues" evidence="4">
    <location>
        <begin position="64"/>
        <end position="101"/>
    </location>
</feature>
<name>A0AAX4IJZ2_9PEZI</name>
<dbReference type="Gene3D" id="3.40.50.10810">
    <property type="entry name" value="Tandem AAA-ATPase domain"/>
    <property type="match status" value="1"/>
</dbReference>
<evidence type="ECO:0000259" key="6">
    <source>
        <dbReference type="PROSITE" id="PS51194"/>
    </source>
</evidence>
<proteinExistence type="predicted"/>
<feature type="region of interest" description="Disordered" evidence="4">
    <location>
        <begin position="532"/>
        <end position="583"/>
    </location>
</feature>
<dbReference type="InterPro" id="IPR038718">
    <property type="entry name" value="SNF2-like_sf"/>
</dbReference>
<feature type="region of interest" description="Disordered" evidence="4">
    <location>
        <begin position="1"/>
        <end position="123"/>
    </location>
</feature>
<dbReference type="GeneID" id="87945229"/>
<dbReference type="PROSITE" id="PS51192">
    <property type="entry name" value="HELICASE_ATP_BIND_1"/>
    <property type="match status" value="1"/>
</dbReference>
<feature type="domain" description="Helicase ATP-binding" evidence="5">
    <location>
        <begin position="174"/>
        <end position="380"/>
    </location>
</feature>
<dbReference type="InterPro" id="IPR014001">
    <property type="entry name" value="Helicase_ATP-bd"/>
</dbReference>
<dbReference type="GO" id="GO:0005524">
    <property type="term" value="F:ATP binding"/>
    <property type="evidence" value="ECO:0007669"/>
    <property type="project" value="UniProtKB-KW"/>
</dbReference>
<dbReference type="GO" id="GO:0008094">
    <property type="term" value="F:ATP-dependent activity, acting on DNA"/>
    <property type="evidence" value="ECO:0007669"/>
    <property type="project" value="TreeGrafter"/>
</dbReference>
<feature type="domain" description="Helicase C-terminal" evidence="6">
    <location>
        <begin position="621"/>
        <end position="790"/>
    </location>
</feature>
<keyword evidence="1" id="KW-0547">Nucleotide-binding</keyword>